<dbReference type="Gene3D" id="3.30.360.10">
    <property type="entry name" value="Dihydrodipicolinate Reductase, domain 2"/>
    <property type="match status" value="1"/>
</dbReference>
<evidence type="ECO:0000259" key="1">
    <source>
        <dbReference type="Pfam" id="PF01408"/>
    </source>
</evidence>
<dbReference type="GO" id="GO:0016491">
    <property type="term" value="F:oxidoreductase activity"/>
    <property type="evidence" value="ECO:0007669"/>
    <property type="project" value="UniProtKB-KW"/>
</dbReference>
<dbReference type="PANTHER" id="PTHR43377:SF2">
    <property type="entry name" value="BINDING ROSSMANN FOLD OXIDOREDUCTASE, PUTATIVE (AFU_ORTHOLOGUE AFUA_4G00560)-RELATED"/>
    <property type="match status" value="1"/>
</dbReference>
<dbReference type="InterPro" id="IPR051450">
    <property type="entry name" value="Gfo/Idh/MocA_Oxidoreductases"/>
</dbReference>
<dbReference type="GO" id="GO:0000166">
    <property type="term" value="F:nucleotide binding"/>
    <property type="evidence" value="ECO:0007669"/>
    <property type="project" value="InterPro"/>
</dbReference>
<dbReference type="EC" id="1.-.-.-" evidence="3"/>
<keyword evidence="3" id="KW-0560">Oxidoreductase</keyword>
<evidence type="ECO:0000259" key="2">
    <source>
        <dbReference type="Pfam" id="PF02894"/>
    </source>
</evidence>
<evidence type="ECO:0000313" key="4">
    <source>
        <dbReference type="Proteomes" id="UP000247465"/>
    </source>
</evidence>
<reference evidence="3 4" key="1">
    <citation type="submission" date="2018-06" db="EMBL/GenBank/DDBJ databases">
        <title>Draft Genome Sequence of a Novel Marine Bacterium Related to the Verrucomicrobia.</title>
        <authorList>
            <person name="Vosseberg J."/>
            <person name="Martijn J."/>
            <person name="Ettema T.J.G."/>
        </authorList>
    </citation>
    <scope>NUCLEOTIDE SEQUENCE [LARGE SCALE GENOMIC DNA]</scope>
    <source>
        <strain evidence="3">TARA_B100001123</strain>
    </source>
</reference>
<dbReference type="InterPro" id="IPR036291">
    <property type="entry name" value="NAD(P)-bd_dom_sf"/>
</dbReference>
<name>A0A2Z4AEC9_9BACT</name>
<proteinExistence type="predicted"/>
<sequence>MDNLGIGLIGCGGMGMSVVRKLLALDKPLEVRGIFDPDERSIKSAREEITTDPFVFDSYSDLVSSPEIDWVMIASWNCFHKEQTVASFEAGKHVFCQKPLATTIEDAKSMFDAWRKTKRMFNLGFSLRYSNHYRRIRSMLEEGLVGDLISFEFNETLDFNHGGYIMGDWRRLQRNAGTHLLEKCCHDIDLANWMVGSRARRVASFGGLNFFTTKNQHRIGEIGKSKEGEEAYTTWKGLEKHNPFTSNKDINDNQVVIIEYENGVRATFHTNCNSALPERRMYILGTEGAIRADLLTGLIESKRIGFETEKVEESSSVHGGHGGGDEILVKELAESMLDGFTPTVGMEEGLRAAVTCFAIDQASDQGSVVDLGPSWKFVGL</sequence>
<dbReference type="PANTHER" id="PTHR43377">
    <property type="entry name" value="BILIVERDIN REDUCTASE A"/>
    <property type="match status" value="1"/>
</dbReference>
<dbReference type="InterPro" id="IPR004104">
    <property type="entry name" value="Gfo/Idh/MocA-like_OxRdtase_C"/>
</dbReference>
<dbReference type="SUPFAM" id="SSF55347">
    <property type="entry name" value="Glyceraldehyde-3-phosphate dehydrogenase-like, C-terminal domain"/>
    <property type="match status" value="1"/>
</dbReference>
<dbReference type="AlphaFoldDB" id="A0A2Z4AEC9"/>
<feature type="domain" description="Gfo/Idh/MocA-like oxidoreductase N-terminal" evidence="1">
    <location>
        <begin position="5"/>
        <end position="124"/>
    </location>
</feature>
<dbReference type="InterPro" id="IPR000683">
    <property type="entry name" value="Gfo/Idh/MocA-like_OxRdtase_N"/>
</dbReference>
<dbReference type="Proteomes" id="UP000247465">
    <property type="component" value="Chromosome"/>
</dbReference>
<protein>
    <submittedName>
        <fullName evidence="3">Oxidoreductase YteT</fullName>
        <ecNumber evidence="3">1.-.-.-</ecNumber>
    </submittedName>
</protein>
<accession>A0A2Z4AEC9</accession>
<gene>
    <name evidence="3" type="primary">yteT</name>
    <name evidence="3" type="ORF">DF168_01918</name>
</gene>
<dbReference type="Pfam" id="PF01408">
    <property type="entry name" value="GFO_IDH_MocA"/>
    <property type="match status" value="1"/>
</dbReference>
<organism evidence="3 4">
    <name type="scientific">Candidatus Moanibacter tarae</name>
    <dbReference type="NCBI Taxonomy" id="2200854"/>
    <lineage>
        <taxon>Bacteria</taxon>
        <taxon>Pseudomonadati</taxon>
        <taxon>Verrucomicrobiota</taxon>
        <taxon>Opitutia</taxon>
        <taxon>Puniceicoccales</taxon>
        <taxon>Puniceicoccales incertae sedis</taxon>
        <taxon>Candidatus Moanibacter</taxon>
    </lineage>
</organism>
<dbReference type="KEGG" id="mtar:DF168_01918"/>
<dbReference type="SUPFAM" id="SSF51735">
    <property type="entry name" value="NAD(P)-binding Rossmann-fold domains"/>
    <property type="match status" value="1"/>
</dbReference>
<dbReference type="Gene3D" id="3.40.50.720">
    <property type="entry name" value="NAD(P)-binding Rossmann-like Domain"/>
    <property type="match status" value="1"/>
</dbReference>
<dbReference type="EMBL" id="CP029803">
    <property type="protein sequence ID" value="AWT60699.1"/>
    <property type="molecule type" value="Genomic_DNA"/>
</dbReference>
<evidence type="ECO:0000313" key="3">
    <source>
        <dbReference type="EMBL" id="AWT60699.1"/>
    </source>
</evidence>
<dbReference type="Pfam" id="PF02894">
    <property type="entry name" value="GFO_IDH_MocA_C"/>
    <property type="match status" value="1"/>
</dbReference>
<feature type="domain" description="Gfo/Idh/MocA-like oxidoreductase C-terminal" evidence="2">
    <location>
        <begin position="137"/>
        <end position="371"/>
    </location>
</feature>